<dbReference type="Proteomes" id="UP000285430">
    <property type="component" value="Unassembled WGS sequence"/>
</dbReference>
<dbReference type="AlphaFoldDB" id="A0A418F7H8"/>
<evidence type="ECO:0000313" key="4">
    <source>
        <dbReference type="Proteomes" id="UP000285430"/>
    </source>
</evidence>
<dbReference type="EMBL" id="QUTH01002575">
    <property type="protein sequence ID" value="RHZ25201.1"/>
    <property type="molecule type" value="Genomic_DNA"/>
</dbReference>
<organism evidence="3 4">
    <name type="scientific">Aphanomyces astaci</name>
    <name type="common">Crayfish plague agent</name>
    <dbReference type="NCBI Taxonomy" id="112090"/>
    <lineage>
        <taxon>Eukaryota</taxon>
        <taxon>Sar</taxon>
        <taxon>Stramenopiles</taxon>
        <taxon>Oomycota</taxon>
        <taxon>Saprolegniomycetes</taxon>
        <taxon>Saprolegniales</taxon>
        <taxon>Verrucalvaceae</taxon>
        <taxon>Aphanomyces</taxon>
    </lineage>
</organism>
<sequence>MYLLPIYILMIVAYYLSGFVNALIYGGLIRTPKCHMAHRDDMSEVLSGNVRSIYLEDGGSTASASPTSSDRTSIFASTFNMAEGAVPPPDQLDQWIPKGHDIYVIGVQECIDLRSMRHVMASHLQRINGKTYIEYGREIGRTETLLGYHGFIAITVYVAADDVHAGHFHMHLDATSKVNRGKNLIGLGRASNKGAVGFAFRYFNVTFAVLTCHLASDSTVHFAL</sequence>
<accession>A0A418F7H8</accession>
<dbReference type="InterPro" id="IPR046985">
    <property type="entry name" value="IP5"/>
</dbReference>
<comment type="caution">
    <text evidence="3">The sequence shown here is derived from an EMBL/GenBank/DDBJ whole genome shotgun (WGS) entry which is preliminary data.</text>
</comment>
<gene>
    <name evidence="3" type="ORF">DYB37_002808</name>
</gene>
<dbReference type="InterPro" id="IPR000300">
    <property type="entry name" value="IPPc"/>
</dbReference>
<evidence type="ECO:0000256" key="1">
    <source>
        <dbReference type="SAM" id="Phobius"/>
    </source>
</evidence>
<dbReference type="InterPro" id="IPR036691">
    <property type="entry name" value="Endo/exonu/phosph_ase_sf"/>
</dbReference>
<evidence type="ECO:0000313" key="3">
    <source>
        <dbReference type="EMBL" id="RHZ25201.1"/>
    </source>
</evidence>
<dbReference type="PANTHER" id="PTHR11200:SF275">
    <property type="entry name" value="LD06095P"/>
    <property type="match status" value="1"/>
</dbReference>
<dbReference type="Gene3D" id="3.60.10.10">
    <property type="entry name" value="Endonuclease/exonuclease/phosphatase"/>
    <property type="match status" value="1"/>
</dbReference>
<feature type="domain" description="Inositol polyphosphate-related phosphatase" evidence="2">
    <location>
        <begin position="78"/>
        <end position="218"/>
    </location>
</feature>
<keyword evidence="1" id="KW-0472">Membrane</keyword>
<keyword evidence="1" id="KW-1133">Transmembrane helix</keyword>
<dbReference type="GO" id="GO:0004439">
    <property type="term" value="F:phosphatidylinositol-4,5-bisphosphate 5-phosphatase activity"/>
    <property type="evidence" value="ECO:0007669"/>
    <property type="project" value="TreeGrafter"/>
</dbReference>
<reference evidence="3 4" key="1">
    <citation type="submission" date="2018-08" db="EMBL/GenBank/DDBJ databases">
        <title>Aphanomyces genome sequencing and annotation.</title>
        <authorList>
            <person name="Minardi D."/>
            <person name="Oidtmann B."/>
            <person name="Van Der Giezen M."/>
            <person name="Studholme D.J."/>
        </authorList>
    </citation>
    <scope>NUCLEOTIDE SEQUENCE [LARGE SCALE GENOMIC DNA]</scope>
    <source>
        <strain evidence="3 4">Da</strain>
    </source>
</reference>
<protein>
    <recommendedName>
        <fullName evidence="2">Inositol polyphosphate-related phosphatase domain-containing protein</fullName>
    </recommendedName>
</protein>
<dbReference type="GO" id="GO:0046856">
    <property type="term" value="P:phosphatidylinositol dephosphorylation"/>
    <property type="evidence" value="ECO:0007669"/>
    <property type="project" value="InterPro"/>
</dbReference>
<evidence type="ECO:0000259" key="2">
    <source>
        <dbReference type="Pfam" id="PF22669"/>
    </source>
</evidence>
<dbReference type="Pfam" id="PF22669">
    <property type="entry name" value="Exo_endo_phos2"/>
    <property type="match status" value="1"/>
</dbReference>
<name>A0A418F7H8_APHAT</name>
<dbReference type="SUPFAM" id="SSF56219">
    <property type="entry name" value="DNase I-like"/>
    <property type="match status" value="1"/>
</dbReference>
<dbReference type="VEuPathDB" id="FungiDB:H257_05869"/>
<keyword evidence="1" id="KW-0812">Transmembrane</keyword>
<proteinExistence type="predicted"/>
<feature type="transmembrane region" description="Helical" evidence="1">
    <location>
        <begin position="6"/>
        <end position="29"/>
    </location>
</feature>
<dbReference type="PANTHER" id="PTHR11200">
    <property type="entry name" value="INOSITOL 5-PHOSPHATASE"/>
    <property type="match status" value="1"/>
</dbReference>